<gene>
    <name evidence="1" type="ORF">PVAR5_6360</name>
</gene>
<accession>V5I3H5</accession>
<comment type="caution">
    <text evidence="1">The sequence shown here is derived from an EMBL/GenBank/DDBJ whole genome shotgun (WGS) entry which is preliminary data.</text>
</comment>
<dbReference type="HOGENOM" id="CLU_667299_0_0_1"/>
<dbReference type="EMBL" id="BAUL01000209">
    <property type="protein sequence ID" value="GAD97680.1"/>
    <property type="molecule type" value="Genomic_DNA"/>
</dbReference>
<dbReference type="InParanoid" id="V5I3H5"/>
<dbReference type="eggNOG" id="ENOG502TBG1">
    <property type="taxonomic scope" value="Eukaryota"/>
</dbReference>
<organism evidence="1 2">
    <name type="scientific">Byssochlamys spectabilis (strain No. 5 / NBRC 109023)</name>
    <name type="common">Paecilomyces variotii</name>
    <dbReference type="NCBI Taxonomy" id="1356009"/>
    <lineage>
        <taxon>Eukaryota</taxon>
        <taxon>Fungi</taxon>
        <taxon>Dikarya</taxon>
        <taxon>Ascomycota</taxon>
        <taxon>Pezizomycotina</taxon>
        <taxon>Eurotiomycetes</taxon>
        <taxon>Eurotiomycetidae</taxon>
        <taxon>Eurotiales</taxon>
        <taxon>Thermoascaceae</taxon>
        <taxon>Paecilomyces</taxon>
    </lineage>
</organism>
<proteinExistence type="predicted"/>
<sequence length="412" mass="45345">MCRLRVNWHICSHLVPQNETCQFDGLPEHKRGESTAVLVDTPCWLCEQSPSEFINAMVTTQLTARDVISALGISENHPDLMALIGNYFDRYENGHLAGMRLGFYRLPGGLDMPRPEVQNQNVNAQLSGIPASVGINNAFPSARIQGFPQLRSLGQSGLVTGNQNNMDIASSLSVGGAEITSGHNAQLMDDYSSYQSDIVDPADTTKTTTNAELLGLDEVLPTLDDHHSLIALEHLQSVQAHREMNMTDSGTSDSDGSIGVPSLENTVRQSVPDNAEMETENSVIRQIWRDKESLQSSIPYPLHSQNAQINALTPAEHREFSSSNLHHLTVIAALNHQLETQGPSYDLVQALSKEVSECAHKMQAIGERWHQLSDTVMRNINRYNVLQAPEMNANGTLISHDDDELLRIASIP</sequence>
<reference evidence="2" key="1">
    <citation type="journal article" date="2014" name="Genome Announc.">
        <title>Draft genome sequence of the formaldehyde-resistant fungus Byssochlamys spectabilis No. 5 (anamorph Paecilomyces variotii No. 5) (NBRC109023).</title>
        <authorList>
            <person name="Oka T."/>
            <person name="Ekino K."/>
            <person name="Fukuda K."/>
            <person name="Nomura Y."/>
        </authorList>
    </citation>
    <scope>NUCLEOTIDE SEQUENCE [LARGE SCALE GENOMIC DNA]</scope>
    <source>
        <strain evidence="2">No. 5 / NBRC 109023</strain>
    </source>
</reference>
<protein>
    <submittedName>
        <fullName evidence="1">Uncharacterized protein</fullName>
    </submittedName>
</protein>
<evidence type="ECO:0000313" key="2">
    <source>
        <dbReference type="Proteomes" id="UP000018001"/>
    </source>
</evidence>
<keyword evidence="2" id="KW-1185">Reference proteome</keyword>
<dbReference type="Proteomes" id="UP000018001">
    <property type="component" value="Unassembled WGS sequence"/>
</dbReference>
<name>V5I3H5_BYSSN</name>
<dbReference type="AlphaFoldDB" id="V5I3H5"/>
<dbReference type="OrthoDB" id="10407752at2759"/>
<evidence type="ECO:0000313" key="1">
    <source>
        <dbReference type="EMBL" id="GAD97680.1"/>
    </source>
</evidence>